<keyword evidence="1" id="KW-0677">Repeat</keyword>
<dbReference type="KEGG" id="ela:UCREL1_4357"/>
<dbReference type="HOGENOM" id="CLU_1427988_0_0_1"/>
<sequence length="190" mass="20859">MSMALKCGWDELVVMLVNRGIQLSAGAKAVKWALEHERYDVLRQLLRKIDDINLKMPDGSPAFVYAVHRGAKAMEPVLSEIKKMLMSGMELAIECDDVGVVRQLLEFRIPVDNTYPGSGTALHRAVAKGCQDMVELLVQKITGNGDNINEEDDEQRTALDIAESEGYEEIVNLLEKHGGVSGSETSGETA</sequence>
<keyword evidence="2" id="KW-0040">ANK repeat</keyword>
<dbReference type="InterPro" id="IPR002110">
    <property type="entry name" value="Ankyrin_rpt"/>
</dbReference>
<dbReference type="PANTHER" id="PTHR24198">
    <property type="entry name" value="ANKYRIN REPEAT AND PROTEIN KINASE DOMAIN-CONTAINING PROTEIN"/>
    <property type="match status" value="1"/>
</dbReference>
<dbReference type="Proteomes" id="UP000012174">
    <property type="component" value="Unassembled WGS sequence"/>
</dbReference>
<dbReference type="PANTHER" id="PTHR24198:SF165">
    <property type="entry name" value="ANKYRIN REPEAT-CONTAINING PROTEIN-RELATED"/>
    <property type="match status" value="1"/>
</dbReference>
<dbReference type="Gene3D" id="1.25.40.20">
    <property type="entry name" value="Ankyrin repeat-containing domain"/>
    <property type="match status" value="1"/>
</dbReference>
<dbReference type="SUPFAM" id="SSF48403">
    <property type="entry name" value="Ankyrin repeat"/>
    <property type="match status" value="1"/>
</dbReference>
<keyword evidence="4" id="KW-1185">Reference proteome</keyword>
<evidence type="ECO:0000256" key="1">
    <source>
        <dbReference type="ARBA" id="ARBA00022737"/>
    </source>
</evidence>
<protein>
    <submittedName>
        <fullName evidence="3">Putative erythroid ankyrin protein</fullName>
    </submittedName>
</protein>
<organism evidence="3 4">
    <name type="scientific">Eutypa lata (strain UCR-EL1)</name>
    <name type="common">Grapevine dieback disease fungus</name>
    <name type="synonym">Eutypa armeniacae</name>
    <dbReference type="NCBI Taxonomy" id="1287681"/>
    <lineage>
        <taxon>Eukaryota</taxon>
        <taxon>Fungi</taxon>
        <taxon>Dikarya</taxon>
        <taxon>Ascomycota</taxon>
        <taxon>Pezizomycotina</taxon>
        <taxon>Sordariomycetes</taxon>
        <taxon>Xylariomycetidae</taxon>
        <taxon>Xylariales</taxon>
        <taxon>Diatrypaceae</taxon>
        <taxon>Eutypa</taxon>
    </lineage>
</organism>
<reference evidence="4" key="1">
    <citation type="journal article" date="2013" name="Genome Announc.">
        <title>Draft genome sequence of the grapevine dieback fungus Eutypa lata UCR-EL1.</title>
        <authorList>
            <person name="Blanco-Ulate B."/>
            <person name="Rolshausen P.E."/>
            <person name="Cantu D."/>
        </authorList>
    </citation>
    <scope>NUCLEOTIDE SEQUENCE [LARGE SCALE GENOMIC DNA]</scope>
    <source>
        <strain evidence="4">UCR-EL1</strain>
    </source>
</reference>
<proteinExistence type="predicted"/>
<dbReference type="OrthoDB" id="539213at2759"/>
<dbReference type="Pfam" id="PF12796">
    <property type="entry name" value="Ank_2"/>
    <property type="match status" value="1"/>
</dbReference>
<evidence type="ECO:0000313" key="3">
    <source>
        <dbReference type="EMBL" id="EMR68636.1"/>
    </source>
</evidence>
<gene>
    <name evidence="3" type="ORF">UCREL1_4357</name>
</gene>
<dbReference type="AlphaFoldDB" id="M7TFE1"/>
<dbReference type="InterPro" id="IPR036770">
    <property type="entry name" value="Ankyrin_rpt-contain_sf"/>
</dbReference>
<evidence type="ECO:0000313" key="4">
    <source>
        <dbReference type="Proteomes" id="UP000012174"/>
    </source>
</evidence>
<evidence type="ECO:0000256" key="2">
    <source>
        <dbReference type="ARBA" id="ARBA00023043"/>
    </source>
</evidence>
<accession>M7TFE1</accession>
<dbReference type="SMART" id="SM00248">
    <property type="entry name" value="ANK"/>
    <property type="match status" value="4"/>
</dbReference>
<dbReference type="EMBL" id="KB706202">
    <property type="protein sequence ID" value="EMR68636.1"/>
    <property type="molecule type" value="Genomic_DNA"/>
</dbReference>
<name>M7TFE1_EUTLA</name>